<proteinExistence type="inferred from homology"/>
<keyword evidence="2" id="KW-1003">Cell membrane</keyword>
<evidence type="ECO:0000313" key="12">
    <source>
        <dbReference type="EMBL" id="EDW73081.1"/>
    </source>
</evidence>
<keyword evidence="6 11" id="KW-1133">Transmembrane helix</keyword>
<dbReference type="OrthoDB" id="6617147at2759"/>
<dbReference type="GO" id="GO:0004984">
    <property type="term" value="F:olfactory receptor activity"/>
    <property type="evidence" value="ECO:0007669"/>
    <property type="project" value="InterPro"/>
</dbReference>
<dbReference type="PhylomeDB" id="B4ML23"/>
<comment type="similarity">
    <text evidence="11">Belongs to the insect chemoreceptor superfamily. Heteromeric odorant receptor channel (TC 1.A.69) family.</text>
</comment>
<feature type="transmembrane region" description="Helical" evidence="11">
    <location>
        <begin position="145"/>
        <end position="163"/>
    </location>
</feature>
<name>B4ML23_DROWI</name>
<feature type="transmembrane region" description="Helical" evidence="11">
    <location>
        <begin position="207"/>
        <end position="229"/>
    </location>
</feature>
<dbReference type="GO" id="GO:0005886">
    <property type="term" value="C:plasma membrane"/>
    <property type="evidence" value="ECO:0007669"/>
    <property type="project" value="UniProtKB-SubCell"/>
</dbReference>
<evidence type="ECO:0000256" key="10">
    <source>
        <dbReference type="ARBA" id="ARBA00038679"/>
    </source>
</evidence>
<dbReference type="InterPro" id="IPR004117">
    <property type="entry name" value="7tm6_olfct_rcpt"/>
</dbReference>
<feature type="transmembrane region" description="Helical" evidence="11">
    <location>
        <begin position="272"/>
        <end position="296"/>
    </location>
</feature>
<dbReference type="GO" id="GO:0007165">
    <property type="term" value="P:signal transduction"/>
    <property type="evidence" value="ECO:0007669"/>
    <property type="project" value="UniProtKB-KW"/>
</dbReference>
<gene>
    <name evidence="12" type="primary">Dwil\GK17351</name>
    <name evidence="12" type="ORF">Dwil_GK17351</name>
</gene>
<feature type="transmembrane region" description="Helical" evidence="11">
    <location>
        <begin position="183"/>
        <end position="200"/>
    </location>
</feature>
<dbReference type="KEGG" id="dwi:6639288"/>
<feature type="transmembrane region" description="Helical" evidence="11">
    <location>
        <begin position="308"/>
        <end position="329"/>
    </location>
</feature>
<accession>B4ML23</accession>
<evidence type="ECO:0000313" key="13">
    <source>
        <dbReference type="Proteomes" id="UP000007798"/>
    </source>
</evidence>
<dbReference type="HOGENOM" id="CLU_704520_0_0_1"/>
<evidence type="ECO:0000256" key="9">
    <source>
        <dbReference type="ARBA" id="ARBA00023224"/>
    </source>
</evidence>
<keyword evidence="4 11" id="KW-0812">Transmembrane</keyword>
<reference evidence="12 13" key="1">
    <citation type="journal article" date="2007" name="Nature">
        <title>Evolution of genes and genomes on the Drosophila phylogeny.</title>
        <authorList>
            <consortium name="Drosophila 12 Genomes Consortium"/>
            <person name="Clark A.G."/>
            <person name="Eisen M.B."/>
            <person name="Smith D.R."/>
            <person name="Bergman C.M."/>
            <person name="Oliver B."/>
            <person name="Markow T.A."/>
            <person name="Kaufman T.C."/>
            <person name="Kellis M."/>
            <person name="Gelbart W."/>
            <person name="Iyer V.N."/>
            <person name="Pollard D.A."/>
            <person name="Sackton T.B."/>
            <person name="Larracuente A.M."/>
            <person name="Singh N.D."/>
            <person name="Abad J.P."/>
            <person name="Abt D.N."/>
            <person name="Adryan B."/>
            <person name="Aguade M."/>
            <person name="Akashi H."/>
            <person name="Anderson W.W."/>
            <person name="Aquadro C.F."/>
            <person name="Ardell D.H."/>
            <person name="Arguello R."/>
            <person name="Artieri C.G."/>
            <person name="Barbash D.A."/>
            <person name="Barker D."/>
            <person name="Barsanti P."/>
            <person name="Batterham P."/>
            <person name="Batzoglou S."/>
            <person name="Begun D."/>
            <person name="Bhutkar A."/>
            <person name="Blanco E."/>
            <person name="Bosak S.A."/>
            <person name="Bradley R.K."/>
            <person name="Brand A.D."/>
            <person name="Brent M.R."/>
            <person name="Brooks A.N."/>
            <person name="Brown R.H."/>
            <person name="Butlin R.K."/>
            <person name="Caggese C."/>
            <person name="Calvi B.R."/>
            <person name="Bernardo de Carvalho A."/>
            <person name="Caspi A."/>
            <person name="Castrezana S."/>
            <person name="Celniker S.E."/>
            <person name="Chang J.L."/>
            <person name="Chapple C."/>
            <person name="Chatterji S."/>
            <person name="Chinwalla A."/>
            <person name="Civetta A."/>
            <person name="Clifton S.W."/>
            <person name="Comeron J.M."/>
            <person name="Costello J.C."/>
            <person name="Coyne J.A."/>
            <person name="Daub J."/>
            <person name="David R.G."/>
            <person name="Delcher A.L."/>
            <person name="Delehaunty K."/>
            <person name="Do C.B."/>
            <person name="Ebling H."/>
            <person name="Edwards K."/>
            <person name="Eickbush T."/>
            <person name="Evans J.D."/>
            <person name="Filipski A."/>
            <person name="Findeiss S."/>
            <person name="Freyhult E."/>
            <person name="Fulton L."/>
            <person name="Fulton R."/>
            <person name="Garcia A.C."/>
            <person name="Gardiner A."/>
            <person name="Garfield D.A."/>
            <person name="Garvin B.E."/>
            <person name="Gibson G."/>
            <person name="Gilbert D."/>
            <person name="Gnerre S."/>
            <person name="Godfrey J."/>
            <person name="Good R."/>
            <person name="Gotea V."/>
            <person name="Gravely B."/>
            <person name="Greenberg A.J."/>
            <person name="Griffiths-Jones S."/>
            <person name="Gross S."/>
            <person name="Guigo R."/>
            <person name="Gustafson E.A."/>
            <person name="Haerty W."/>
            <person name="Hahn M.W."/>
            <person name="Halligan D.L."/>
            <person name="Halpern A.L."/>
            <person name="Halter G.M."/>
            <person name="Han M.V."/>
            <person name="Heger A."/>
            <person name="Hillier L."/>
            <person name="Hinrichs A.S."/>
            <person name="Holmes I."/>
            <person name="Hoskins R.A."/>
            <person name="Hubisz M.J."/>
            <person name="Hultmark D."/>
            <person name="Huntley M.A."/>
            <person name="Jaffe D.B."/>
            <person name="Jagadeeshan S."/>
            <person name="Jeck W.R."/>
            <person name="Johnson J."/>
            <person name="Jones C.D."/>
            <person name="Jordan W.C."/>
            <person name="Karpen G.H."/>
            <person name="Kataoka E."/>
            <person name="Keightley P.D."/>
            <person name="Kheradpour P."/>
            <person name="Kirkness E.F."/>
            <person name="Koerich L.B."/>
            <person name="Kristiansen K."/>
            <person name="Kudrna D."/>
            <person name="Kulathinal R.J."/>
            <person name="Kumar S."/>
            <person name="Kwok R."/>
            <person name="Lander E."/>
            <person name="Langley C.H."/>
            <person name="Lapoint R."/>
            <person name="Lazzaro B.P."/>
            <person name="Lee S.J."/>
            <person name="Levesque L."/>
            <person name="Li R."/>
            <person name="Lin C.F."/>
            <person name="Lin M.F."/>
            <person name="Lindblad-Toh K."/>
            <person name="Llopart A."/>
            <person name="Long M."/>
            <person name="Low L."/>
            <person name="Lozovsky E."/>
            <person name="Lu J."/>
            <person name="Luo M."/>
            <person name="Machado C.A."/>
            <person name="Makalowski W."/>
            <person name="Marzo M."/>
            <person name="Matsuda M."/>
            <person name="Matzkin L."/>
            <person name="McAllister B."/>
            <person name="McBride C.S."/>
            <person name="McKernan B."/>
            <person name="McKernan K."/>
            <person name="Mendez-Lago M."/>
            <person name="Minx P."/>
            <person name="Mollenhauer M.U."/>
            <person name="Montooth K."/>
            <person name="Mount S.M."/>
            <person name="Mu X."/>
            <person name="Myers E."/>
            <person name="Negre B."/>
            <person name="Newfeld S."/>
            <person name="Nielsen R."/>
            <person name="Noor M.A."/>
            <person name="O'Grady P."/>
            <person name="Pachter L."/>
            <person name="Papaceit M."/>
            <person name="Parisi M.J."/>
            <person name="Parisi M."/>
            <person name="Parts L."/>
            <person name="Pedersen J.S."/>
            <person name="Pesole G."/>
            <person name="Phillippy A.M."/>
            <person name="Ponting C.P."/>
            <person name="Pop M."/>
            <person name="Porcelli D."/>
            <person name="Powell J.R."/>
            <person name="Prohaska S."/>
            <person name="Pruitt K."/>
            <person name="Puig M."/>
            <person name="Quesneville H."/>
            <person name="Ram K.R."/>
            <person name="Rand D."/>
            <person name="Rasmussen M.D."/>
            <person name="Reed L.K."/>
            <person name="Reenan R."/>
            <person name="Reily A."/>
            <person name="Remington K.A."/>
            <person name="Rieger T.T."/>
            <person name="Ritchie M.G."/>
            <person name="Robin C."/>
            <person name="Rogers Y.H."/>
            <person name="Rohde C."/>
            <person name="Rozas J."/>
            <person name="Rubenfield M.J."/>
            <person name="Ruiz A."/>
            <person name="Russo S."/>
            <person name="Salzberg S.L."/>
            <person name="Sanchez-Gracia A."/>
            <person name="Saranga D.J."/>
            <person name="Sato H."/>
            <person name="Schaeffer S.W."/>
            <person name="Schatz M.C."/>
            <person name="Schlenke T."/>
            <person name="Schwartz R."/>
            <person name="Segarra C."/>
            <person name="Singh R.S."/>
            <person name="Sirot L."/>
            <person name="Sirota M."/>
            <person name="Sisneros N.B."/>
            <person name="Smith C.D."/>
            <person name="Smith T.F."/>
            <person name="Spieth J."/>
            <person name="Stage D.E."/>
            <person name="Stark A."/>
            <person name="Stephan W."/>
            <person name="Strausberg R.L."/>
            <person name="Strempel S."/>
            <person name="Sturgill D."/>
            <person name="Sutton G."/>
            <person name="Sutton G.G."/>
            <person name="Tao W."/>
            <person name="Teichmann S."/>
            <person name="Tobari Y.N."/>
            <person name="Tomimura Y."/>
            <person name="Tsolas J.M."/>
            <person name="Valente V.L."/>
            <person name="Venter E."/>
            <person name="Venter J.C."/>
            <person name="Vicario S."/>
            <person name="Vieira F.G."/>
            <person name="Vilella A.J."/>
            <person name="Villasante A."/>
            <person name="Walenz B."/>
            <person name="Wang J."/>
            <person name="Wasserman M."/>
            <person name="Watts T."/>
            <person name="Wilson D."/>
            <person name="Wilson R.K."/>
            <person name="Wing R.A."/>
            <person name="Wolfner M.F."/>
            <person name="Wong A."/>
            <person name="Wong G.K."/>
            <person name="Wu C.I."/>
            <person name="Wu G."/>
            <person name="Yamamoto D."/>
            <person name="Yang H.P."/>
            <person name="Yang S.P."/>
            <person name="Yorke J.A."/>
            <person name="Yoshida K."/>
            <person name="Zdobnov E."/>
            <person name="Zhang P."/>
            <person name="Zhang Y."/>
            <person name="Zimin A.V."/>
            <person name="Baldwin J."/>
            <person name="Abdouelleil A."/>
            <person name="Abdulkadir J."/>
            <person name="Abebe A."/>
            <person name="Abera B."/>
            <person name="Abreu J."/>
            <person name="Acer S.C."/>
            <person name="Aftuck L."/>
            <person name="Alexander A."/>
            <person name="An P."/>
            <person name="Anderson E."/>
            <person name="Anderson S."/>
            <person name="Arachi H."/>
            <person name="Azer M."/>
            <person name="Bachantsang P."/>
            <person name="Barry A."/>
            <person name="Bayul T."/>
            <person name="Berlin A."/>
            <person name="Bessette D."/>
            <person name="Bloom T."/>
            <person name="Blye J."/>
            <person name="Boguslavskiy L."/>
            <person name="Bonnet C."/>
            <person name="Boukhgalter B."/>
            <person name="Bourzgui I."/>
            <person name="Brown A."/>
            <person name="Cahill P."/>
            <person name="Channer S."/>
            <person name="Cheshatsang Y."/>
            <person name="Chuda L."/>
            <person name="Citroen M."/>
            <person name="Collymore A."/>
            <person name="Cooke P."/>
            <person name="Costello M."/>
            <person name="D'Aco K."/>
            <person name="Daza R."/>
            <person name="De Haan G."/>
            <person name="DeGray S."/>
            <person name="DeMaso C."/>
            <person name="Dhargay N."/>
            <person name="Dooley K."/>
            <person name="Dooley E."/>
            <person name="Doricent M."/>
            <person name="Dorje P."/>
            <person name="Dorjee K."/>
            <person name="Dupes A."/>
            <person name="Elong R."/>
            <person name="Falk J."/>
            <person name="Farina A."/>
            <person name="Faro S."/>
            <person name="Ferguson D."/>
            <person name="Fisher S."/>
            <person name="Foley C.D."/>
            <person name="Franke A."/>
            <person name="Friedrich D."/>
            <person name="Gadbois L."/>
            <person name="Gearin G."/>
            <person name="Gearin C.R."/>
            <person name="Giannoukos G."/>
            <person name="Goode T."/>
            <person name="Graham J."/>
            <person name="Grandbois E."/>
            <person name="Grewal S."/>
            <person name="Gyaltsen K."/>
            <person name="Hafez N."/>
            <person name="Hagos B."/>
            <person name="Hall J."/>
            <person name="Henson C."/>
            <person name="Hollinger A."/>
            <person name="Honan T."/>
            <person name="Huard M.D."/>
            <person name="Hughes L."/>
            <person name="Hurhula B."/>
            <person name="Husby M.E."/>
            <person name="Kamat A."/>
            <person name="Kanga B."/>
            <person name="Kashin S."/>
            <person name="Khazanovich D."/>
            <person name="Kisner P."/>
            <person name="Lance K."/>
            <person name="Lara M."/>
            <person name="Lee W."/>
            <person name="Lennon N."/>
            <person name="Letendre F."/>
            <person name="LeVine R."/>
            <person name="Lipovsky A."/>
            <person name="Liu X."/>
            <person name="Liu J."/>
            <person name="Liu S."/>
            <person name="Lokyitsang T."/>
            <person name="Lokyitsang Y."/>
            <person name="Lubonja R."/>
            <person name="Lui A."/>
            <person name="MacDonald P."/>
            <person name="Magnisalis V."/>
            <person name="Maru K."/>
            <person name="Matthews C."/>
            <person name="McCusker W."/>
            <person name="McDonough S."/>
            <person name="Mehta T."/>
            <person name="Meldrim J."/>
            <person name="Meneus L."/>
            <person name="Mihai O."/>
            <person name="Mihalev A."/>
            <person name="Mihova T."/>
            <person name="Mittelman R."/>
            <person name="Mlenga V."/>
            <person name="Montmayeur A."/>
            <person name="Mulrain L."/>
            <person name="Navidi A."/>
            <person name="Naylor J."/>
            <person name="Negash T."/>
            <person name="Nguyen T."/>
            <person name="Nguyen N."/>
            <person name="Nicol R."/>
            <person name="Norbu C."/>
            <person name="Norbu N."/>
            <person name="Novod N."/>
            <person name="O'Neill B."/>
            <person name="Osman S."/>
            <person name="Markiewicz E."/>
            <person name="Oyono O.L."/>
            <person name="Patti C."/>
            <person name="Phunkhang P."/>
            <person name="Pierre F."/>
            <person name="Priest M."/>
            <person name="Raghuraman S."/>
            <person name="Rege F."/>
            <person name="Reyes R."/>
            <person name="Rise C."/>
            <person name="Rogov P."/>
            <person name="Ross K."/>
            <person name="Ryan E."/>
            <person name="Settipalli S."/>
            <person name="Shea T."/>
            <person name="Sherpa N."/>
            <person name="Shi L."/>
            <person name="Shih D."/>
            <person name="Sparrow T."/>
            <person name="Spaulding J."/>
            <person name="Stalker J."/>
            <person name="Stange-Thomann N."/>
            <person name="Stavropoulos S."/>
            <person name="Stone C."/>
            <person name="Strader C."/>
            <person name="Tesfaye S."/>
            <person name="Thomson T."/>
            <person name="Thoulutsang Y."/>
            <person name="Thoulutsang D."/>
            <person name="Topham K."/>
            <person name="Topping I."/>
            <person name="Tsamla T."/>
            <person name="Vassiliev H."/>
            <person name="Vo A."/>
            <person name="Wangchuk T."/>
            <person name="Wangdi T."/>
            <person name="Weiand M."/>
            <person name="Wilkinson J."/>
            <person name="Wilson A."/>
            <person name="Yadav S."/>
            <person name="Young G."/>
            <person name="Yu Q."/>
            <person name="Zembek L."/>
            <person name="Zhong D."/>
            <person name="Zimmer A."/>
            <person name="Zwirko Z."/>
            <person name="Jaffe D.B."/>
            <person name="Alvarez P."/>
            <person name="Brockman W."/>
            <person name="Butler J."/>
            <person name="Chin C."/>
            <person name="Gnerre S."/>
            <person name="Grabherr M."/>
            <person name="Kleber M."/>
            <person name="Mauceli E."/>
            <person name="MacCallum I."/>
        </authorList>
    </citation>
    <scope>NUCLEOTIDE SEQUENCE [LARGE SCALE GENOMIC DNA]</scope>
    <source>
        <strain evidence="13">Tucson 14030-0811.24</strain>
    </source>
</reference>
<evidence type="ECO:0000256" key="8">
    <source>
        <dbReference type="ARBA" id="ARBA00023170"/>
    </source>
</evidence>
<evidence type="ECO:0000256" key="1">
    <source>
        <dbReference type="ARBA" id="ARBA00004651"/>
    </source>
</evidence>
<keyword evidence="9 11" id="KW-0807">Transducer</keyword>
<dbReference type="Pfam" id="PF02949">
    <property type="entry name" value="7tm_6"/>
    <property type="match status" value="1"/>
</dbReference>
<dbReference type="eggNOG" id="ENOG502TBU7">
    <property type="taxonomic scope" value="Eukaryota"/>
</dbReference>
<dbReference type="InParanoid" id="B4ML23"/>
<dbReference type="EMBL" id="CH963847">
    <property type="protein sequence ID" value="EDW73081.1"/>
    <property type="molecule type" value="Genomic_DNA"/>
</dbReference>
<keyword evidence="13" id="KW-1185">Reference proteome</keyword>
<feature type="transmembrane region" description="Helical" evidence="11">
    <location>
        <begin position="369"/>
        <end position="388"/>
    </location>
</feature>
<evidence type="ECO:0000256" key="2">
    <source>
        <dbReference type="ARBA" id="ARBA00022475"/>
    </source>
</evidence>
<sequence length="398" mass="46814">MQLQLEDFMYYPDFACQVAGMQRYSWMGVQGVERQCELSVVQRVWFIFGALNLVYQNVGLIIYMWLPDEKTQDIVMYVAQLAETGSVLGLTLVAFCNMWMLLYNRHQIETMLSELQKLIIERNLISKRIQHFYQQSSNRMRYTKIFFLCAWFYYNSLPIIELIYELSSEKRQVKFKSQSNTWYPWYMKSNTYISFIASFINQVISSWIGVGFIMASQFLLCFFATQLQLHFDALAKKMLSLDARNPNAHVELKSLIAYHSHLLRIAANVNSVFNFTFMINFITSTIAICLMGFAMIMIDLAAGFKYSVGLCAFLVFTLFICFNGTQFTISSEKLLPAAFYNNWYEGDLKYRKMLLFFMMRSCDDQVWRSYNFIPISMATFMSILKFSYQLFTFVRTMI</sequence>
<keyword evidence="8 11" id="KW-0675">Receptor</keyword>
<protein>
    <recommendedName>
        <fullName evidence="11">Odorant receptor</fullName>
    </recommendedName>
</protein>
<dbReference type="OMA" id="LRAYKFT"/>
<evidence type="ECO:0000256" key="11">
    <source>
        <dbReference type="RuleBase" id="RU351113"/>
    </source>
</evidence>
<keyword evidence="7 11" id="KW-0472">Membrane</keyword>
<organism evidence="12 13">
    <name type="scientific">Drosophila willistoni</name>
    <name type="common">Fruit fly</name>
    <dbReference type="NCBI Taxonomy" id="7260"/>
    <lineage>
        <taxon>Eukaryota</taxon>
        <taxon>Metazoa</taxon>
        <taxon>Ecdysozoa</taxon>
        <taxon>Arthropoda</taxon>
        <taxon>Hexapoda</taxon>
        <taxon>Insecta</taxon>
        <taxon>Pterygota</taxon>
        <taxon>Neoptera</taxon>
        <taxon>Endopterygota</taxon>
        <taxon>Diptera</taxon>
        <taxon>Brachycera</taxon>
        <taxon>Muscomorpha</taxon>
        <taxon>Ephydroidea</taxon>
        <taxon>Drosophilidae</taxon>
        <taxon>Drosophila</taxon>
        <taxon>Sophophora</taxon>
    </lineage>
</organism>
<evidence type="ECO:0000256" key="6">
    <source>
        <dbReference type="ARBA" id="ARBA00022989"/>
    </source>
</evidence>
<feature type="transmembrane region" description="Helical" evidence="11">
    <location>
        <begin position="86"/>
        <end position="103"/>
    </location>
</feature>
<keyword evidence="3 11" id="KW-0716">Sensory transduction</keyword>
<dbReference type="STRING" id="7260.B4ML23"/>
<comment type="subunit">
    <text evidence="10">Interacts with Orco. Complexes exist early in the endomembrane system in olfactory sensory neurons (OSNs), coupling these complexes to the conserved ciliary trafficking pathway.</text>
</comment>
<dbReference type="PANTHER" id="PTHR21137">
    <property type="entry name" value="ODORANT RECEPTOR"/>
    <property type="match status" value="1"/>
</dbReference>
<feature type="transmembrane region" description="Helical" evidence="11">
    <location>
        <begin position="44"/>
        <end position="66"/>
    </location>
</feature>
<dbReference type="GO" id="GO:0005549">
    <property type="term" value="F:odorant binding"/>
    <property type="evidence" value="ECO:0007669"/>
    <property type="project" value="InterPro"/>
</dbReference>
<dbReference type="AlphaFoldDB" id="B4ML23"/>
<evidence type="ECO:0000256" key="5">
    <source>
        <dbReference type="ARBA" id="ARBA00022725"/>
    </source>
</evidence>
<evidence type="ECO:0000256" key="3">
    <source>
        <dbReference type="ARBA" id="ARBA00022606"/>
    </source>
</evidence>
<comment type="caution">
    <text evidence="11">Lacks conserved residue(s) required for the propagation of feature annotation.</text>
</comment>
<dbReference type="FunCoup" id="B4ML23">
    <property type="interactions" value="17"/>
</dbReference>
<dbReference type="PANTHER" id="PTHR21137:SF44">
    <property type="entry name" value="ODORANT RECEPTOR 13A-RELATED"/>
    <property type="match status" value="1"/>
</dbReference>
<evidence type="ECO:0000256" key="4">
    <source>
        <dbReference type="ARBA" id="ARBA00022692"/>
    </source>
</evidence>
<evidence type="ECO:0000256" key="7">
    <source>
        <dbReference type="ARBA" id="ARBA00023136"/>
    </source>
</evidence>
<keyword evidence="5 11" id="KW-0552">Olfaction</keyword>
<comment type="subcellular location">
    <subcellularLocation>
        <location evidence="1 11">Cell membrane</location>
        <topology evidence="1 11">Multi-pass membrane protein</topology>
    </subcellularLocation>
</comment>
<dbReference type="Proteomes" id="UP000007798">
    <property type="component" value="Unassembled WGS sequence"/>
</dbReference>